<dbReference type="GO" id="GO:0046872">
    <property type="term" value="F:metal ion binding"/>
    <property type="evidence" value="ECO:0007669"/>
    <property type="project" value="UniProtKB-KW"/>
</dbReference>
<dbReference type="InterPro" id="IPR006121">
    <property type="entry name" value="HMA_dom"/>
</dbReference>
<organism evidence="3 4">
    <name type="scientific">Methylobacterium aquaticum</name>
    <dbReference type="NCBI Taxonomy" id="270351"/>
    <lineage>
        <taxon>Bacteria</taxon>
        <taxon>Pseudomonadati</taxon>
        <taxon>Pseudomonadota</taxon>
        <taxon>Alphaproteobacteria</taxon>
        <taxon>Hyphomicrobiales</taxon>
        <taxon>Methylobacteriaceae</taxon>
        <taxon>Methylobacterium</taxon>
    </lineage>
</organism>
<reference evidence="3 4" key="1">
    <citation type="journal article" date="2015" name="Genome Announc.">
        <title>Complete Genome Sequence of Methylobacterium aquaticum Strain 22A, Isolated from Racomitrium japonicum Moss.</title>
        <authorList>
            <person name="Tani A."/>
            <person name="Ogura Y."/>
            <person name="Hayashi T."/>
            <person name="Kimbara K."/>
        </authorList>
    </citation>
    <scope>NUCLEOTIDE SEQUENCE [LARGE SCALE GENOMIC DNA]</scope>
    <source>
        <strain evidence="3 4">MA-22A</strain>
    </source>
</reference>
<dbReference type="CDD" id="cd00371">
    <property type="entry name" value="HMA"/>
    <property type="match status" value="1"/>
</dbReference>
<name>A0A0C6FAC9_9HYPH</name>
<dbReference type="AlphaFoldDB" id="A0A0C6FAC9"/>
<keyword evidence="1" id="KW-0479">Metal-binding</keyword>
<dbReference type="PROSITE" id="PS01047">
    <property type="entry name" value="HMA_1"/>
    <property type="match status" value="1"/>
</dbReference>
<dbReference type="STRING" id="270351.Maq22A_c10505"/>
<dbReference type="Proteomes" id="UP000061432">
    <property type="component" value="Chromosome"/>
</dbReference>
<dbReference type="InterPro" id="IPR017969">
    <property type="entry name" value="Heavy-metal-associated_CS"/>
</dbReference>
<dbReference type="RefSeq" id="WP_244533501.1">
    <property type="nucleotide sequence ID" value="NZ_AP014704.1"/>
</dbReference>
<evidence type="ECO:0000256" key="1">
    <source>
        <dbReference type="ARBA" id="ARBA00022723"/>
    </source>
</evidence>
<dbReference type="Pfam" id="PF00403">
    <property type="entry name" value="HMA"/>
    <property type="match status" value="1"/>
</dbReference>
<dbReference type="Gene3D" id="3.30.70.100">
    <property type="match status" value="1"/>
</dbReference>
<dbReference type="SUPFAM" id="SSF55008">
    <property type="entry name" value="HMA, heavy metal-associated domain"/>
    <property type="match status" value="1"/>
</dbReference>
<evidence type="ECO:0000313" key="4">
    <source>
        <dbReference type="Proteomes" id="UP000061432"/>
    </source>
</evidence>
<dbReference type="InterPro" id="IPR036163">
    <property type="entry name" value="HMA_dom_sf"/>
</dbReference>
<feature type="domain" description="HMA" evidence="2">
    <location>
        <begin position="10"/>
        <end position="73"/>
    </location>
</feature>
<dbReference type="EMBL" id="AP014704">
    <property type="protein sequence ID" value="BAQ45378.1"/>
    <property type="molecule type" value="Genomic_DNA"/>
</dbReference>
<gene>
    <name evidence="3" type="ORF">Maq22A_c10505</name>
</gene>
<dbReference type="KEGG" id="maqu:Maq22A_c10505"/>
<accession>A0A0C6FAC9</accession>
<evidence type="ECO:0000313" key="3">
    <source>
        <dbReference type="EMBL" id="BAQ45378.1"/>
    </source>
</evidence>
<evidence type="ECO:0000259" key="2">
    <source>
        <dbReference type="PROSITE" id="PS50846"/>
    </source>
</evidence>
<dbReference type="PROSITE" id="PS50846">
    <property type="entry name" value="HMA_2"/>
    <property type="match status" value="1"/>
</dbReference>
<reference evidence="4" key="2">
    <citation type="submission" date="2015-01" db="EMBL/GenBank/DDBJ databases">
        <title>Complete genome sequence of Methylobacterium aquaticum strain 22A.</title>
        <authorList>
            <person name="Tani A."/>
            <person name="Ogura Y."/>
            <person name="Hayashi T."/>
        </authorList>
    </citation>
    <scope>NUCLEOTIDE SEQUENCE [LARGE SCALE GENOMIC DNA]</scope>
    <source>
        <strain evidence="4">MA-22A</strain>
    </source>
</reference>
<proteinExistence type="predicted"/>
<protein>
    <submittedName>
        <fullName evidence="3">Heavy metal transporter</fullName>
    </submittedName>
</protein>
<sequence length="77" mass="8061">MTIDRADGRMDLTMKVEGMTCQGCVAAVTKAIHRLDPAAEVSVDLERGWVAVVTAAQALELAQALGRAGYDAEAITG</sequence>
<dbReference type="PATRIC" id="fig|270351.10.peg.2022"/>